<gene>
    <name evidence="5" type="ORF">LUZ62_057058</name>
</gene>
<dbReference type="EMBL" id="JAMFTS010000003">
    <property type="protein sequence ID" value="KAJ4772801.1"/>
    <property type="molecule type" value="Genomic_DNA"/>
</dbReference>
<evidence type="ECO:0000313" key="6">
    <source>
        <dbReference type="Proteomes" id="UP001140206"/>
    </source>
</evidence>
<name>A0AAV8E0Z7_9POAL</name>
<keyword evidence="6" id="KW-1185">Reference proteome</keyword>
<dbReference type="Proteomes" id="UP001140206">
    <property type="component" value="Chromosome 3"/>
</dbReference>
<feature type="region of interest" description="SAW" evidence="3">
    <location>
        <begin position="550"/>
        <end position="625"/>
    </location>
</feature>
<dbReference type="InterPro" id="IPR005202">
    <property type="entry name" value="TF_GRAS"/>
</dbReference>
<organism evidence="5 6">
    <name type="scientific">Rhynchospora pubera</name>
    <dbReference type="NCBI Taxonomy" id="906938"/>
    <lineage>
        <taxon>Eukaryota</taxon>
        <taxon>Viridiplantae</taxon>
        <taxon>Streptophyta</taxon>
        <taxon>Embryophyta</taxon>
        <taxon>Tracheophyta</taxon>
        <taxon>Spermatophyta</taxon>
        <taxon>Magnoliopsida</taxon>
        <taxon>Liliopsida</taxon>
        <taxon>Poales</taxon>
        <taxon>Cyperaceae</taxon>
        <taxon>Cyperoideae</taxon>
        <taxon>Rhynchosporeae</taxon>
        <taxon>Rhynchospora</taxon>
    </lineage>
</organism>
<sequence length="629" mass="72248">MDLPGENNFCSLKLDEARTVINSMSHTNISQDVIEKYPNNELYPTLDYIYQILLEDDIDEQLTGYQDVAGLSDMEKPFYDILGEKYPPSPNTNVALSQTKSNHNSDTCIPSSNNLSFTKDYRSESLLAKEFQRGVEEGKKFLPTINNLAIDLHVSRLSLDKAHTNKSSEIELEEETAHGLPKTRKSSTDAGLNLLERRNSKMSMLCAEETTRDEMFDKVLLYHGEEYAREEITRLQEIRKCQANQKENLEDSIDFESLLVQCSEAIALNNHNKAEELIKEIRKHVSPVGSGAQRLACILTDGLEARMDGTGTETYRQLVSKQISTREILKAYHMYITASPLLKISYCFANGYICKVAENASRIHIIDLGITFGFQWPPLIQALAKRKGGAPKLRITGIDFPQPGFRPAERLKQIGVRLEEYAKSFGVPFEYHCIASLWDSIRIDDLKIDDEEVLIVNSMFRFKQVRDETFAKDSARNQVLNLMQQIKPKVFVLGIFSVYFSPFFTTRFRKVLLQYSMLFDMLDTLVPWDDEGRQLMERALLAPPIFNLVACEGHDRVERPETYKQWHKRISQAGFKQLPLDQDIIKDCNIKLKSGYHEGFFIEKENDWLLQGWKGRINYALSVWEPELE</sequence>
<feature type="region of interest" description="Disordered" evidence="4">
    <location>
        <begin position="166"/>
        <end position="190"/>
    </location>
</feature>
<dbReference type="PANTHER" id="PTHR31636">
    <property type="entry name" value="OSJNBA0084A10.13 PROTEIN-RELATED"/>
    <property type="match status" value="1"/>
</dbReference>
<feature type="region of interest" description="VHIID" evidence="3">
    <location>
        <begin position="332"/>
        <end position="397"/>
    </location>
</feature>
<accession>A0AAV8E0Z7</accession>
<evidence type="ECO:0000313" key="5">
    <source>
        <dbReference type="EMBL" id="KAJ4772801.1"/>
    </source>
</evidence>
<dbReference type="AlphaFoldDB" id="A0AAV8E0Z7"/>
<reference evidence="5" key="1">
    <citation type="submission" date="2022-08" db="EMBL/GenBank/DDBJ databases">
        <authorList>
            <person name="Marques A."/>
        </authorList>
    </citation>
    <scope>NUCLEOTIDE SEQUENCE</scope>
    <source>
        <strain evidence="5">RhyPub2mFocal</strain>
        <tissue evidence="5">Leaves</tissue>
    </source>
</reference>
<feature type="short sequence motif" description="VHIID" evidence="3">
    <location>
        <begin position="363"/>
        <end position="367"/>
    </location>
</feature>
<keyword evidence="2" id="KW-0804">Transcription</keyword>
<dbReference type="PROSITE" id="PS50985">
    <property type="entry name" value="GRAS"/>
    <property type="match status" value="1"/>
</dbReference>
<evidence type="ECO:0000256" key="4">
    <source>
        <dbReference type="SAM" id="MobiDB-lite"/>
    </source>
</evidence>
<comment type="similarity">
    <text evidence="3">Belongs to the GRAS family.</text>
</comment>
<comment type="caution">
    <text evidence="3">Lacks conserved residue(s) required for the propagation of feature annotation.</text>
</comment>
<evidence type="ECO:0000256" key="1">
    <source>
        <dbReference type="ARBA" id="ARBA00023015"/>
    </source>
</evidence>
<keyword evidence="1" id="KW-0805">Transcription regulation</keyword>
<evidence type="ECO:0000256" key="3">
    <source>
        <dbReference type="PROSITE-ProRule" id="PRU01191"/>
    </source>
</evidence>
<proteinExistence type="inferred from homology"/>
<feature type="region of interest" description="Leucine repeat I (LRI)" evidence="3">
    <location>
        <begin position="253"/>
        <end position="313"/>
    </location>
</feature>
<dbReference type="Pfam" id="PF03514">
    <property type="entry name" value="GRAS"/>
    <property type="match status" value="1"/>
</dbReference>
<comment type="caution">
    <text evidence="5">The sequence shown here is derived from an EMBL/GenBank/DDBJ whole genome shotgun (WGS) entry which is preliminary data.</text>
</comment>
<evidence type="ECO:0000256" key="2">
    <source>
        <dbReference type="ARBA" id="ARBA00023163"/>
    </source>
</evidence>
<feature type="region of interest" description="Leucine repeat II (LRII)" evidence="3">
    <location>
        <begin position="413"/>
        <end position="445"/>
    </location>
</feature>
<protein>
    <submittedName>
        <fullName evidence="5">Uncharacterized protein</fullName>
    </submittedName>
</protein>